<proteinExistence type="inferred from homology"/>
<dbReference type="InterPro" id="IPR002052">
    <property type="entry name" value="DNA_methylase_N6_adenine_CS"/>
</dbReference>
<evidence type="ECO:0000256" key="2">
    <source>
        <dbReference type="ARBA" id="ARBA00022603"/>
    </source>
</evidence>
<dbReference type="InParanoid" id="D6TFK0"/>
<dbReference type="PROSITE" id="PS00092">
    <property type="entry name" value="N6_MTASE"/>
    <property type="match status" value="1"/>
</dbReference>
<accession>D6TFK0</accession>
<evidence type="ECO:0000313" key="7">
    <source>
        <dbReference type="Proteomes" id="UP000004508"/>
    </source>
</evidence>
<keyword evidence="4" id="KW-0949">S-adenosyl-L-methionine</keyword>
<dbReference type="eggNOG" id="COG2189">
    <property type="taxonomic scope" value="Bacteria"/>
</dbReference>
<reference evidence="6 7" key="1">
    <citation type="journal article" date="2011" name="Stand. Genomic Sci.">
        <title>Non-contiguous finished genome sequence and contextual data of the filamentous soil bacterium Ktedonobacter racemifer type strain (SOSP1-21).</title>
        <authorList>
            <person name="Chang Y.J."/>
            <person name="Land M."/>
            <person name="Hauser L."/>
            <person name="Chertkov O."/>
            <person name="Del Rio T.G."/>
            <person name="Nolan M."/>
            <person name="Copeland A."/>
            <person name="Tice H."/>
            <person name="Cheng J.F."/>
            <person name="Lucas S."/>
            <person name="Han C."/>
            <person name="Goodwin L."/>
            <person name="Pitluck S."/>
            <person name="Ivanova N."/>
            <person name="Ovchinikova G."/>
            <person name="Pati A."/>
            <person name="Chen A."/>
            <person name="Palaniappan K."/>
            <person name="Mavromatis K."/>
            <person name="Liolios K."/>
            <person name="Brettin T."/>
            <person name="Fiebig A."/>
            <person name="Rohde M."/>
            <person name="Abt B."/>
            <person name="Goker M."/>
            <person name="Detter J.C."/>
            <person name="Woyke T."/>
            <person name="Bristow J."/>
            <person name="Eisen J.A."/>
            <person name="Markowitz V."/>
            <person name="Hugenholtz P."/>
            <person name="Kyrpides N.C."/>
            <person name="Klenk H.P."/>
            <person name="Lapidus A."/>
        </authorList>
    </citation>
    <scope>NUCLEOTIDE SEQUENCE [LARGE SCALE GENOMIC DNA]</scope>
    <source>
        <strain evidence="7">DSM 44963</strain>
    </source>
</reference>
<dbReference type="Proteomes" id="UP000004508">
    <property type="component" value="Unassembled WGS sequence"/>
</dbReference>
<dbReference type="Pfam" id="PF01555">
    <property type="entry name" value="N6_N4_Mtase"/>
    <property type="match status" value="1"/>
</dbReference>
<dbReference type="SUPFAM" id="SSF53335">
    <property type="entry name" value="S-adenosyl-L-methionine-dependent methyltransferases"/>
    <property type="match status" value="1"/>
</dbReference>
<keyword evidence="2 6" id="KW-0489">Methyltransferase</keyword>
<dbReference type="STRING" id="485913.Krac_10164"/>
<evidence type="ECO:0000256" key="3">
    <source>
        <dbReference type="ARBA" id="ARBA00022679"/>
    </source>
</evidence>
<comment type="similarity">
    <text evidence="1">Belongs to the N(4)/N(6)-methyltransferase family.</text>
</comment>
<feature type="domain" description="DNA methylase N-4/N-6" evidence="5">
    <location>
        <begin position="69"/>
        <end position="314"/>
    </location>
</feature>
<keyword evidence="7" id="KW-1185">Reference proteome</keyword>
<dbReference type="REBASE" id="62772">
    <property type="entry name" value="M.Kra44963ORF10164P"/>
</dbReference>
<protein>
    <submittedName>
        <fullName evidence="6">DNA methylase N-4/N-6 domain protein</fullName>
    </submittedName>
</protein>
<organism evidence="6 7">
    <name type="scientific">Ktedonobacter racemifer DSM 44963</name>
    <dbReference type="NCBI Taxonomy" id="485913"/>
    <lineage>
        <taxon>Bacteria</taxon>
        <taxon>Bacillati</taxon>
        <taxon>Chloroflexota</taxon>
        <taxon>Ktedonobacteria</taxon>
        <taxon>Ktedonobacterales</taxon>
        <taxon>Ktedonobacteraceae</taxon>
        <taxon>Ktedonobacter</taxon>
    </lineage>
</organism>
<dbReference type="GO" id="GO:0032259">
    <property type="term" value="P:methylation"/>
    <property type="evidence" value="ECO:0007669"/>
    <property type="project" value="UniProtKB-KW"/>
</dbReference>
<evidence type="ECO:0000259" key="5">
    <source>
        <dbReference type="Pfam" id="PF01555"/>
    </source>
</evidence>
<evidence type="ECO:0000256" key="1">
    <source>
        <dbReference type="ARBA" id="ARBA00006594"/>
    </source>
</evidence>
<name>D6TFK0_KTERA</name>
<dbReference type="Gene3D" id="3.40.50.150">
    <property type="entry name" value="Vaccinia Virus protein VP39"/>
    <property type="match status" value="1"/>
</dbReference>
<comment type="caution">
    <text evidence="6">The sequence shown here is derived from an EMBL/GenBank/DDBJ whole genome shotgun (WGS) entry which is preliminary data.</text>
</comment>
<dbReference type="EMBL" id="ADVG01000001">
    <property type="protein sequence ID" value="EFH88680.1"/>
    <property type="molecule type" value="Genomic_DNA"/>
</dbReference>
<keyword evidence="3" id="KW-0808">Transferase</keyword>
<dbReference type="GO" id="GO:0003677">
    <property type="term" value="F:DNA binding"/>
    <property type="evidence" value="ECO:0007669"/>
    <property type="project" value="InterPro"/>
</dbReference>
<evidence type="ECO:0000313" key="6">
    <source>
        <dbReference type="EMBL" id="EFH88680.1"/>
    </source>
</evidence>
<gene>
    <name evidence="6" type="ORF">Krac_10164</name>
</gene>
<dbReference type="PRINTS" id="PR00506">
    <property type="entry name" value="D21N6MTFRASE"/>
</dbReference>
<dbReference type="GO" id="GO:0008170">
    <property type="term" value="F:N-methyltransferase activity"/>
    <property type="evidence" value="ECO:0007669"/>
    <property type="project" value="InterPro"/>
</dbReference>
<dbReference type="InterPro" id="IPR002295">
    <property type="entry name" value="N4/N6-MTase_EcoPI_Mod-like"/>
</dbReference>
<dbReference type="InterPro" id="IPR002941">
    <property type="entry name" value="DNA_methylase_N4/N6"/>
</dbReference>
<dbReference type="InterPro" id="IPR029063">
    <property type="entry name" value="SAM-dependent_MTases_sf"/>
</dbReference>
<dbReference type="AlphaFoldDB" id="D6TFK0"/>
<sequence length="344" mass="39777">MAELVWKKKQQQMGGTEGSNLAVSRPPIELITMEETSEVNNEPGWSNRLIWGDNQDILPALLPLFRDQVNLIYIDPPFMTGRTFGRKEQLAYSDTWNNDIDAYLQWLYPILQTLHQLLAPTGSMYLHLDWRTSHYVKVMLDEIFGFNVQGNGPGFKNEIIWHYQSGGQTRRYYTRKHDTILFYTKSGDYCFHKERIGERRGAQKRNHMRQVVGPDGQISWTIKSAGKLYTYNEDTLIPPSDVWSDISHLHQRDPERTGYATQKPAALLERILLASSEEDDLVMDCFCGSGVTPIVAEHLKRRWIACDKSELAITTTSQRLQQYTLHYPYKRLYTHHSSVATSES</sequence>
<evidence type="ECO:0000256" key="4">
    <source>
        <dbReference type="ARBA" id="ARBA00022691"/>
    </source>
</evidence>